<proteinExistence type="predicted"/>
<keyword evidence="5" id="KW-1185">Reference proteome</keyword>
<evidence type="ECO:0000256" key="2">
    <source>
        <dbReference type="SAM" id="SignalP"/>
    </source>
</evidence>
<feature type="domain" description="Follistatin-like" evidence="3">
    <location>
        <begin position="116"/>
        <end position="139"/>
    </location>
</feature>
<feature type="region of interest" description="Disordered" evidence="1">
    <location>
        <begin position="28"/>
        <end position="54"/>
    </location>
</feature>
<dbReference type="RefSeq" id="XP_005845939.1">
    <property type="nucleotide sequence ID" value="XM_005845877.1"/>
</dbReference>
<dbReference type="InterPro" id="IPR003645">
    <property type="entry name" value="Fol_N"/>
</dbReference>
<dbReference type="GeneID" id="17353515"/>
<keyword evidence="2" id="KW-0732">Signal</keyword>
<dbReference type="EMBL" id="GL433849">
    <property type="protein sequence ID" value="EFN53837.1"/>
    <property type="molecule type" value="Genomic_DNA"/>
</dbReference>
<evidence type="ECO:0000256" key="1">
    <source>
        <dbReference type="SAM" id="MobiDB-lite"/>
    </source>
</evidence>
<dbReference type="SMART" id="SM00274">
    <property type="entry name" value="FOLN"/>
    <property type="match status" value="3"/>
</dbReference>
<evidence type="ECO:0000313" key="4">
    <source>
        <dbReference type="EMBL" id="EFN53837.1"/>
    </source>
</evidence>
<evidence type="ECO:0000259" key="3">
    <source>
        <dbReference type="SMART" id="SM00274"/>
    </source>
</evidence>
<evidence type="ECO:0000313" key="5">
    <source>
        <dbReference type="Proteomes" id="UP000008141"/>
    </source>
</evidence>
<dbReference type="KEGG" id="cvr:CHLNCDRAFT_135913"/>
<gene>
    <name evidence="4" type="ORF">CHLNCDRAFT_135913</name>
</gene>
<sequence length="153" mass="16042">MALVLAFLAFGGIVRAQLDNPGAAVVAHGDDSSTWQGAHRSILDDDDDDDDDDPPKLTCARKRCPAGSFCVTVKGKPTCIKASCVVPTPVSPCAVKKCGKGKKCKVVGKLGRCVSNCDGVKCATGRVCRLTLKGNPVCLPVRPKPSDDDDDDK</sequence>
<feature type="domain" description="Follistatin-like" evidence="3">
    <location>
        <begin position="58"/>
        <end position="80"/>
    </location>
</feature>
<feature type="chain" id="PRO_5003156480" description="Follistatin-like domain-containing protein" evidence="2">
    <location>
        <begin position="17"/>
        <end position="153"/>
    </location>
</feature>
<protein>
    <recommendedName>
        <fullName evidence="3">Follistatin-like domain-containing protein</fullName>
    </recommendedName>
</protein>
<feature type="domain" description="Follistatin-like" evidence="3">
    <location>
        <begin position="92"/>
        <end position="114"/>
    </location>
</feature>
<feature type="compositionally biased region" description="Acidic residues" evidence="1">
    <location>
        <begin position="44"/>
        <end position="53"/>
    </location>
</feature>
<feature type="signal peptide" evidence="2">
    <location>
        <begin position="1"/>
        <end position="16"/>
    </location>
</feature>
<dbReference type="InParanoid" id="E1ZJC6"/>
<reference evidence="4 5" key="1">
    <citation type="journal article" date="2010" name="Plant Cell">
        <title>The Chlorella variabilis NC64A genome reveals adaptation to photosymbiosis, coevolution with viruses, and cryptic sex.</title>
        <authorList>
            <person name="Blanc G."/>
            <person name="Duncan G."/>
            <person name="Agarkova I."/>
            <person name="Borodovsky M."/>
            <person name="Gurnon J."/>
            <person name="Kuo A."/>
            <person name="Lindquist E."/>
            <person name="Lucas S."/>
            <person name="Pangilinan J."/>
            <person name="Polle J."/>
            <person name="Salamov A."/>
            <person name="Terry A."/>
            <person name="Yamada T."/>
            <person name="Dunigan D.D."/>
            <person name="Grigoriev I.V."/>
            <person name="Claverie J.M."/>
            <person name="Van Etten J.L."/>
        </authorList>
    </citation>
    <scope>NUCLEOTIDE SEQUENCE [LARGE SCALE GENOMIC DNA]</scope>
    <source>
        <strain evidence="4 5">NC64A</strain>
    </source>
</reference>
<accession>E1ZJC6</accession>
<dbReference type="Proteomes" id="UP000008141">
    <property type="component" value="Unassembled WGS sequence"/>
</dbReference>
<name>E1ZJC6_CHLVA</name>
<dbReference type="AlphaFoldDB" id="E1ZJC6"/>
<organism evidence="5">
    <name type="scientific">Chlorella variabilis</name>
    <name type="common">Green alga</name>
    <dbReference type="NCBI Taxonomy" id="554065"/>
    <lineage>
        <taxon>Eukaryota</taxon>
        <taxon>Viridiplantae</taxon>
        <taxon>Chlorophyta</taxon>
        <taxon>core chlorophytes</taxon>
        <taxon>Trebouxiophyceae</taxon>
        <taxon>Chlorellales</taxon>
        <taxon>Chlorellaceae</taxon>
        <taxon>Chlorella clade</taxon>
        <taxon>Chlorella</taxon>
    </lineage>
</organism>